<dbReference type="InterPro" id="IPR036514">
    <property type="entry name" value="SGNH_hydro_sf"/>
</dbReference>
<accession>A0A1M4YXW1</accession>
<evidence type="ECO:0000313" key="1">
    <source>
        <dbReference type="EMBL" id="SHF10545.1"/>
    </source>
</evidence>
<gene>
    <name evidence="1" type="ORF">SAMN05444349_11184</name>
</gene>
<dbReference type="Gene3D" id="3.40.50.1110">
    <property type="entry name" value="SGNH hydrolase"/>
    <property type="match status" value="1"/>
</dbReference>
<dbReference type="SUPFAM" id="SSF52266">
    <property type="entry name" value="SGNH hydrolase"/>
    <property type="match status" value="1"/>
</dbReference>
<dbReference type="GO" id="GO:0016788">
    <property type="term" value="F:hydrolase activity, acting on ester bonds"/>
    <property type="evidence" value="ECO:0007669"/>
    <property type="project" value="UniProtKB-ARBA"/>
</dbReference>
<evidence type="ECO:0000313" key="2">
    <source>
        <dbReference type="Proteomes" id="UP000184436"/>
    </source>
</evidence>
<evidence type="ECO:0008006" key="3">
    <source>
        <dbReference type="Google" id="ProtNLM"/>
    </source>
</evidence>
<name>A0A1M4YXW1_9BACE</name>
<reference evidence="1 2" key="1">
    <citation type="submission" date="2016-11" db="EMBL/GenBank/DDBJ databases">
        <authorList>
            <person name="Jaros S."/>
            <person name="Januszkiewicz K."/>
            <person name="Wedrychowicz H."/>
        </authorList>
    </citation>
    <scope>NUCLEOTIDE SEQUENCE [LARGE SCALE GENOMIC DNA]</scope>
    <source>
        <strain evidence="1 2">DSM 26883</strain>
    </source>
</reference>
<sequence length="238" mass="28732">MQNEIYQNTSNNTCWLNQLKGKEVTEWSNFWYDHANEKVNERILLVDDSIARQIRRSLSETLERPCDLFASSAALRDAMYWDQWECFFKNGLYKYDVIFVWIGNHSRISEDGQSFFTDYDYSRFRKDFTFLLCQCMLRSSKVFVLSTLHMYKTRKYNPYIERVRRKLCIKPKEILIDIENRIVEGKNFIMREIASEKGVCFYDIDKQLMNSKFWHTDFIHYIPESNKFVCELLRGLLQ</sequence>
<dbReference type="STRING" id="871325.SAMN05444349_11184"/>
<protein>
    <recommendedName>
        <fullName evidence="3">SGNH domain-containing protein</fullName>
    </recommendedName>
</protein>
<organism evidence="1 2">
    <name type="scientific">Bacteroides faecichinchillae</name>
    <dbReference type="NCBI Taxonomy" id="871325"/>
    <lineage>
        <taxon>Bacteria</taxon>
        <taxon>Pseudomonadati</taxon>
        <taxon>Bacteroidota</taxon>
        <taxon>Bacteroidia</taxon>
        <taxon>Bacteroidales</taxon>
        <taxon>Bacteroidaceae</taxon>
        <taxon>Bacteroides</taxon>
    </lineage>
</organism>
<dbReference type="RefSeq" id="WP_025074931.1">
    <property type="nucleotide sequence ID" value="NZ_FQVD01000011.1"/>
</dbReference>
<dbReference type="EMBL" id="FQVD01000011">
    <property type="protein sequence ID" value="SHF10545.1"/>
    <property type="molecule type" value="Genomic_DNA"/>
</dbReference>
<proteinExistence type="predicted"/>
<dbReference type="Proteomes" id="UP000184436">
    <property type="component" value="Unassembled WGS sequence"/>
</dbReference>
<keyword evidence="2" id="KW-1185">Reference proteome</keyword>
<dbReference type="AlphaFoldDB" id="A0A1M4YXW1"/>